<dbReference type="Proteomes" id="UP000254808">
    <property type="component" value="Chromosome"/>
</dbReference>
<reference evidence="1 2" key="1">
    <citation type="submission" date="2018-03" db="EMBL/GenBank/DDBJ databases">
        <title>Phenotypic and genomic properties of Cyclonatronum proteinivorum gen. nov., sp. nov., a haloalkaliphilic bacteroidete from soda lakes possessing Na+-translocating rhodopsin.</title>
        <authorList>
            <person name="Toshchakov S.V."/>
            <person name="Korzhenkov A."/>
            <person name="Samarov N.I."/>
            <person name="Kublanov I.V."/>
            <person name="Muntyan M.S."/>
            <person name="Sorokin D.Y."/>
        </authorList>
    </citation>
    <scope>NUCLEOTIDE SEQUENCE [LARGE SCALE GENOMIC DNA]</scope>
    <source>
        <strain evidence="1 2">Omega</strain>
    </source>
</reference>
<sequence length="204" mass="23103">MLKHLDSCKKRALQNKERNATSKPSMNLIQLMAYYPYTSEFWLYLEVKSAATLKDLDFYLRQIWLECCGHLSQFCHGSYYGNKIPMSSKAYKIFEPDTELFYAYDFGSTTELKVKMVGSRNGTPLSNNPVYLLARNNMPDVPCDKCGKPSGWLDLEALYENGEFVTLCDAHNAGKAESDYGESQLFNSPRTGTCSYDGPAVPPY</sequence>
<evidence type="ECO:0000313" key="2">
    <source>
        <dbReference type="Proteomes" id="UP000254808"/>
    </source>
</evidence>
<dbReference type="EMBL" id="CP027806">
    <property type="protein sequence ID" value="AXJ00439.1"/>
    <property type="molecule type" value="Genomic_DNA"/>
</dbReference>
<dbReference type="AlphaFoldDB" id="A0A345UIY7"/>
<gene>
    <name evidence="1" type="ORF">CYPRO_1175</name>
</gene>
<organism evidence="1 2">
    <name type="scientific">Cyclonatronum proteinivorum</name>
    <dbReference type="NCBI Taxonomy" id="1457365"/>
    <lineage>
        <taxon>Bacteria</taxon>
        <taxon>Pseudomonadati</taxon>
        <taxon>Balneolota</taxon>
        <taxon>Balneolia</taxon>
        <taxon>Balneolales</taxon>
        <taxon>Cyclonatronaceae</taxon>
        <taxon>Cyclonatronum</taxon>
    </lineage>
</organism>
<protein>
    <submittedName>
        <fullName evidence="1">Uncharacterized protein</fullName>
    </submittedName>
</protein>
<keyword evidence="2" id="KW-1185">Reference proteome</keyword>
<dbReference type="KEGG" id="cprv:CYPRO_1175"/>
<proteinExistence type="predicted"/>
<dbReference type="SUPFAM" id="SSF159941">
    <property type="entry name" value="MM3350-like"/>
    <property type="match status" value="1"/>
</dbReference>
<dbReference type="Gene3D" id="3.10.290.30">
    <property type="entry name" value="MM3350-like"/>
    <property type="match status" value="1"/>
</dbReference>
<name>A0A345UIY7_9BACT</name>
<evidence type="ECO:0000313" key="1">
    <source>
        <dbReference type="EMBL" id="AXJ00439.1"/>
    </source>
</evidence>
<accession>A0A345UIY7</accession>
<dbReference type="InterPro" id="IPR024047">
    <property type="entry name" value="MM3350-like_sf"/>
</dbReference>